<gene>
    <name evidence="1" type="ORF">D4764_0167760</name>
</gene>
<organism evidence="1 2">
    <name type="scientific">Takifugu flavidus</name>
    <name type="common">sansaifugu</name>
    <dbReference type="NCBI Taxonomy" id="433684"/>
    <lineage>
        <taxon>Eukaryota</taxon>
        <taxon>Metazoa</taxon>
        <taxon>Chordata</taxon>
        <taxon>Craniata</taxon>
        <taxon>Vertebrata</taxon>
        <taxon>Euteleostomi</taxon>
        <taxon>Actinopterygii</taxon>
        <taxon>Neopterygii</taxon>
        <taxon>Teleostei</taxon>
        <taxon>Neoteleostei</taxon>
        <taxon>Acanthomorphata</taxon>
        <taxon>Eupercaria</taxon>
        <taxon>Tetraodontiformes</taxon>
        <taxon>Tetradontoidea</taxon>
        <taxon>Tetraodontidae</taxon>
        <taxon>Takifugu</taxon>
    </lineage>
</organism>
<proteinExistence type="predicted"/>
<name>A0A5C6MF34_9TELE</name>
<keyword evidence="2" id="KW-1185">Reference proteome</keyword>
<accession>A0A5C6MF34</accession>
<dbReference type="EMBL" id="RHFK02000786">
    <property type="protein sequence ID" value="TWW53171.1"/>
    <property type="molecule type" value="Genomic_DNA"/>
</dbReference>
<reference evidence="1 2" key="1">
    <citation type="submission" date="2019-04" db="EMBL/GenBank/DDBJ databases">
        <title>Chromosome genome assembly for Takifugu flavidus.</title>
        <authorList>
            <person name="Xiao S."/>
        </authorList>
    </citation>
    <scope>NUCLEOTIDE SEQUENCE [LARGE SCALE GENOMIC DNA]</scope>
    <source>
        <strain evidence="1">HTHZ2018</strain>
        <tissue evidence="1">Muscle</tissue>
    </source>
</reference>
<evidence type="ECO:0000313" key="2">
    <source>
        <dbReference type="Proteomes" id="UP000324091"/>
    </source>
</evidence>
<dbReference type="AlphaFoldDB" id="A0A5C6MF34"/>
<feature type="non-terminal residue" evidence="1">
    <location>
        <position position="50"/>
    </location>
</feature>
<sequence>MELGLSFILPVPPGVKPSKEIPAVDQCGLYSKTKACNASQPGEMTCWTTC</sequence>
<protein>
    <submittedName>
        <fullName evidence="1">Uncharacterized protein</fullName>
    </submittedName>
</protein>
<evidence type="ECO:0000313" key="1">
    <source>
        <dbReference type="EMBL" id="TWW53171.1"/>
    </source>
</evidence>
<dbReference type="Proteomes" id="UP000324091">
    <property type="component" value="Unassembled WGS sequence"/>
</dbReference>
<comment type="caution">
    <text evidence="1">The sequence shown here is derived from an EMBL/GenBank/DDBJ whole genome shotgun (WGS) entry which is preliminary data.</text>
</comment>